<sequence>MFLFLSRIFTLAALAAPLVLFRESFFPFISVKAIFFRTSVELGLAALLLHLIFSTERDTWQRLWKRLKQPLVIAVAVFTFAFIITSLAGTAPGLSFWSNFERGEGGFQVLHYLLFFLLLVLLFPKREQLRWPLFTHLIVSFFVSVYALLQLAAVQAFFTASAGGGSALSWIVGASTRVSGTLGNPSYLAAYLLFTFAVISYLFINYKATWLRWSLGVLFFFQVFILLKTGTRGALLGLIAAVIILLITNFFISKKQLTKQILLGLAALPIILMTFFFQYPEATVWSKIPGLDRLTNLESAVTGIQPRLWTWQSGLDGFADRPLLGWGAENFAVPFDRHYDARHFGIESFFDRTHNVFLEYAISGGLLVLIPWLAIWVVYYRVVSRRKRDIWWSVLLAMPAAYLIQGFFLFDVLAIYLALFLFLALVVNTPPTPEESEQADLDAEMGASGLKVILGGLVLLIIFTNLYMTAYRPLQKNFLLTQGVVFDQITLSIPLENQERAQQFLQSFDKTVGNYQTAYEYDSVVGQEETIGSFTKFFISVMERITQVPPLATNSQVRARLAEVLGLANEWYEAHPTIDQNLKNRFINAAANIQYSLVPTADASSVVLADTEYLERGVAQLEDALMEAPNRIEYVRVLLKVSQVAGDEEARAKWLERAKELRPDMQWE</sequence>
<dbReference type="GO" id="GO:0016020">
    <property type="term" value="C:membrane"/>
    <property type="evidence" value="ECO:0007669"/>
    <property type="project" value="UniProtKB-SubCell"/>
</dbReference>
<protein>
    <recommendedName>
        <fullName evidence="6">O-antigen ligase-related domain-containing protein</fullName>
    </recommendedName>
</protein>
<evidence type="ECO:0000256" key="1">
    <source>
        <dbReference type="ARBA" id="ARBA00004141"/>
    </source>
</evidence>
<comment type="subcellular location">
    <subcellularLocation>
        <location evidence="1">Membrane</location>
        <topology evidence="1">Multi-pass membrane protein</topology>
    </subcellularLocation>
</comment>
<evidence type="ECO:0000259" key="6">
    <source>
        <dbReference type="Pfam" id="PF04932"/>
    </source>
</evidence>
<dbReference type="Pfam" id="PF04932">
    <property type="entry name" value="Wzy_C"/>
    <property type="match status" value="1"/>
</dbReference>
<feature type="transmembrane region" description="Helical" evidence="5">
    <location>
        <begin position="25"/>
        <end position="49"/>
    </location>
</feature>
<feature type="transmembrane region" description="Helical" evidence="5">
    <location>
        <begin position="210"/>
        <end position="227"/>
    </location>
</feature>
<dbReference type="InterPro" id="IPR051533">
    <property type="entry name" value="WaaL-like"/>
</dbReference>
<gene>
    <name evidence="7" type="ORF">COU11_04020</name>
</gene>
<name>A0A2H0UJT3_9BACT</name>
<evidence type="ECO:0000256" key="3">
    <source>
        <dbReference type="ARBA" id="ARBA00022989"/>
    </source>
</evidence>
<evidence type="ECO:0000313" key="7">
    <source>
        <dbReference type="EMBL" id="PIR86651.1"/>
    </source>
</evidence>
<feature type="transmembrane region" description="Helical" evidence="5">
    <location>
        <begin position="233"/>
        <end position="252"/>
    </location>
</feature>
<reference evidence="8" key="1">
    <citation type="submission" date="2017-09" db="EMBL/GenBank/DDBJ databases">
        <title>Depth-based differentiation of microbial function through sediment-hosted aquifers and enrichment of novel symbionts in the deep terrestrial subsurface.</title>
        <authorList>
            <person name="Probst A.J."/>
            <person name="Ladd B."/>
            <person name="Jarett J.K."/>
            <person name="Geller-Mcgrath D.E."/>
            <person name="Sieber C.M.K."/>
            <person name="Emerson J.B."/>
            <person name="Anantharaman K."/>
            <person name="Thomas B.C."/>
            <person name="Malmstrom R."/>
            <person name="Stieglmeier M."/>
            <person name="Klingl A."/>
            <person name="Woyke T."/>
            <person name="Ryan C.M."/>
            <person name="Banfield J.F."/>
        </authorList>
    </citation>
    <scope>NUCLEOTIDE SEQUENCE [LARGE SCALE GENOMIC DNA]</scope>
</reference>
<dbReference type="InterPro" id="IPR007016">
    <property type="entry name" value="O-antigen_ligase-rel_domated"/>
</dbReference>
<feature type="transmembrane region" description="Helical" evidence="5">
    <location>
        <begin position="70"/>
        <end position="89"/>
    </location>
</feature>
<keyword evidence="2 5" id="KW-0812">Transmembrane</keyword>
<feature type="transmembrane region" description="Helical" evidence="5">
    <location>
        <begin position="186"/>
        <end position="203"/>
    </location>
</feature>
<feature type="transmembrane region" description="Helical" evidence="5">
    <location>
        <begin position="360"/>
        <end position="382"/>
    </location>
</feature>
<dbReference type="AlphaFoldDB" id="A0A2H0UJT3"/>
<feature type="domain" description="O-antigen ligase-related" evidence="6">
    <location>
        <begin position="218"/>
        <end position="373"/>
    </location>
</feature>
<evidence type="ECO:0000256" key="4">
    <source>
        <dbReference type="ARBA" id="ARBA00023136"/>
    </source>
</evidence>
<feature type="transmembrane region" description="Helical" evidence="5">
    <location>
        <begin position="109"/>
        <end position="125"/>
    </location>
</feature>
<dbReference type="PANTHER" id="PTHR37422">
    <property type="entry name" value="TEICHURONIC ACID BIOSYNTHESIS PROTEIN TUAE"/>
    <property type="match status" value="1"/>
</dbReference>
<dbReference type="PANTHER" id="PTHR37422:SF13">
    <property type="entry name" value="LIPOPOLYSACCHARIDE BIOSYNTHESIS PROTEIN PA4999-RELATED"/>
    <property type="match status" value="1"/>
</dbReference>
<dbReference type="Proteomes" id="UP000229526">
    <property type="component" value="Unassembled WGS sequence"/>
</dbReference>
<keyword evidence="3 5" id="KW-1133">Transmembrane helix</keyword>
<feature type="transmembrane region" description="Helical" evidence="5">
    <location>
        <begin position="261"/>
        <end position="279"/>
    </location>
</feature>
<dbReference type="EMBL" id="PFBD01000028">
    <property type="protein sequence ID" value="PIR86651.1"/>
    <property type="molecule type" value="Genomic_DNA"/>
</dbReference>
<feature type="transmembrane region" description="Helical" evidence="5">
    <location>
        <begin position="137"/>
        <end position="158"/>
    </location>
</feature>
<accession>A0A2H0UJT3</accession>
<comment type="caution">
    <text evidence="7">The sequence shown here is derived from an EMBL/GenBank/DDBJ whole genome shotgun (WGS) entry which is preliminary data.</text>
</comment>
<evidence type="ECO:0000313" key="8">
    <source>
        <dbReference type="Proteomes" id="UP000229526"/>
    </source>
</evidence>
<proteinExistence type="predicted"/>
<evidence type="ECO:0000256" key="2">
    <source>
        <dbReference type="ARBA" id="ARBA00022692"/>
    </source>
</evidence>
<evidence type="ECO:0000256" key="5">
    <source>
        <dbReference type="SAM" id="Phobius"/>
    </source>
</evidence>
<keyword evidence="4 5" id="KW-0472">Membrane</keyword>
<feature type="transmembrane region" description="Helical" evidence="5">
    <location>
        <begin position="394"/>
        <end position="427"/>
    </location>
</feature>
<feature type="transmembrane region" description="Helical" evidence="5">
    <location>
        <begin position="447"/>
        <end position="468"/>
    </location>
</feature>
<organism evidence="7 8">
    <name type="scientific">Candidatus Harrisonbacteria bacterium CG10_big_fil_rev_8_21_14_0_10_49_15</name>
    <dbReference type="NCBI Taxonomy" id="1974587"/>
    <lineage>
        <taxon>Bacteria</taxon>
        <taxon>Candidatus Harrisoniibacteriota</taxon>
    </lineage>
</organism>